<dbReference type="InterPro" id="IPR002716">
    <property type="entry name" value="PIN_dom"/>
</dbReference>
<sequence>MRFVLDCSIAISWCLVDENDNYANAILAMMPNSEAYVPEIWSLEIANTLLVAERRNRITTEQSELAIALLQSLLIHVDESTNNYALSSTLLLGRQEGLAAYDAAYLELALRLQLPSATLDTRLAQAATRCGVELVVVDEEINPED</sequence>
<accession>A0ABV4Y012</accession>
<dbReference type="SUPFAM" id="SSF88723">
    <property type="entry name" value="PIN domain-like"/>
    <property type="match status" value="1"/>
</dbReference>
<name>A0ABV4Y012_9CYAN</name>
<dbReference type="InterPro" id="IPR044153">
    <property type="entry name" value="PIN_Pae0151-like"/>
</dbReference>
<keyword evidence="4" id="KW-1185">Reference proteome</keyword>
<evidence type="ECO:0000256" key="1">
    <source>
        <dbReference type="ARBA" id="ARBA00022842"/>
    </source>
</evidence>
<dbReference type="EMBL" id="JBHFNR010000202">
    <property type="protein sequence ID" value="MFB2896494.1"/>
    <property type="molecule type" value="Genomic_DNA"/>
</dbReference>
<reference evidence="3 4" key="1">
    <citation type="submission" date="2024-09" db="EMBL/GenBank/DDBJ databases">
        <title>Floridaenema gen nov. (Aerosakkonemataceae, Aerosakkonematales ord. nov., Cyanobacteria) from benthic tropical and subtropical fresh waters, with the description of four new species.</title>
        <authorList>
            <person name="Moretto J.A."/>
            <person name="Berthold D.E."/>
            <person name="Lefler F.W."/>
            <person name="Huang I.-S."/>
            <person name="Laughinghouse H. IV."/>
        </authorList>
    </citation>
    <scope>NUCLEOTIDE SEQUENCE [LARGE SCALE GENOMIC DNA]</scope>
    <source>
        <strain evidence="3 4">BLCC-F50</strain>
    </source>
</reference>
<keyword evidence="1" id="KW-0460">Magnesium</keyword>
<protein>
    <submittedName>
        <fullName evidence="3">Type II toxin-antitoxin system VapC family toxin</fullName>
    </submittedName>
</protein>
<dbReference type="PANTHER" id="PTHR35901:SF1">
    <property type="entry name" value="EXONUCLEASE VAPC9"/>
    <property type="match status" value="1"/>
</dbReference>
<dbReference type="InterPro" id="IPR029060">
    <property type="entry name" value="PIN-like_dom_sf"/>
</dbReference>
<evidence type="ECO:0000313" key="3">
    <source>
        <dbReference type="EMBL" id="MFB2896494.1"/>
    </source>
</evidence>
<evidence type="ECO:0000313" key="4">
    <source>
        <dbReference type="Proteomes" id="UP001576784"/>
    </source>
</evidence>
<gene>
    <name evidence="3" type="ORF">ACE1CI_26580</name>
</gene>
<dbReference type="Proteomes" id="UP001576784">
    <property type="component" value="Unassembled WGS sequence"/>
</dbReference>
<feature type="domain" description="PIN" evidence="2">
    <location>
        <begin position="4"/>
        <end position="127"/>
    </location>
</feature>
<dbReference type="Pfam" id="PF01850">
    <property type="entry name" value="PIN"/>
    <property type="match status" value="1"/>
</dbReference>
<dbReference type="Gene3D" id="3.40.50.1010">
    <property type="entry name" value="5'-nuclease"/>
    <property type="match status" value="1"/>
</dbReference>
<dbReference type="RefSeq" id="WP_413266122.1">
    <property type="nucleotide sequence ID" value="NZ_JBHFNR010000202.1"/>
</dbReference>
<dbReference type="CDD" id="cd09873">
    <property type="entry name" value="PIN_Pae0151-like"/>
    <property type="match status" value="1"/>
</dbReference>
<proteinExistence type="predicted"/>
<evidence type="ECO:0000259" key="2">
    <source>
        <dbReference type="Pfam" id="PF01850"/>
    </source>
</evidence>
<comment type="caution">
    <text evidence="3">The sequence shown here is derived from an EMBL/GenBank/DDBJ whole genome shotgun (WGS) entry which is preliminary data.</text>
</comment>
<dbReference type="InterPro" id="IPR051619">
    <property type="entry name" value="TypeII_TA_RNase_PINc/VapC"/>
</dbReference>
<dbReference type="PANTHER" id="PTHR35901">
    <property type="entry name" value="RIBONUCLEASE VAPC3"/>
    <property type="match status" value="1"/>
</dbReference>
<organism evidence="3 4">
    <name type="scientific">Floridaenema flaviceps BLCC-F50</name>
    <dbReference type="NCBI Taxonomy" id="3153642"/>
    <lineage>
        <taxon>Bacteria</taxon>
        <taxon>Bacillati</taxon>
        <taxon>Cyanobacteriota</taxon>
        <taxon>Cyanophyceae</taxon>
        <taxon>Oscillatoriophycideae</taxon>
        <taxon>Aerosakkonematales</taxon>
        <taxon>Aerosakkonemataceae</taxon>
        <taxon>Floridanema</taxon>
        <taxon>Floridanema flaviceps</taxon>
    </lineage>
</organism>